<sequence>MDAQLDLLHAGAANDTGDGTPSGFGGSRLAPAPRAPAPSAAGGPRLGELLGSLSHALDLTEGQPAGHCMRSCWIGQQLGRAIGLNTVQMRELYYATLLKDSGCSSNAARLCQLFLTDDLSFKRDRKTAGLGLPGLMNFVIRHTGVKAGLAERLRAIAHAVQNGGDIERELVETRCSRGAQIARQLRFSEDVADAIQGLDEHWEGSGQPQGLQGEEIPLYSRIALLAQVVDVFHASVGPQRTREQVARRSGRWFDPRIADAFAVLARDPAFWRQLASDDLEQRVLEMEPAQEPQPVGDDYLDDIALAFGQIVDAKSPFTAGHSARVALITNQLAEQLGFGAPERRWLRRGALLHDVGKLGVSNQILDKPGQLDPREWAAVQRHAVHTEQILGRIGAFGVLARVAGAHHEKLDGSGYPRGLDARHIRLETRIITAADIFDALTADRPYRPAMATAQALQVMRDGIGTSIDADCFAALERSLATLGEFSAFDGL</sequence>
<name>A0A9X1YKC2_9BURK</name>
<dbReference type="InterPro" id="IPR052020">
    <property type="entry name" value="Cyclic_di-GMP/3'3'-cGAMP_PDE"/>
</dbReference>
<accession>A0A9X1YKC2</accession>
<dbReference type="SMART" id="SM00471">
    <property type="entry name" value="HDc"/>
    <property type="match status" value="1"/>
</dbReference>
<dbReference type="EMBL" id="JAJLJH010000007">
    <property type="protein sequence ID" value="MCK9688104.1"/>
    <property type="molecule type" value="Genomic_DNA"/>
</dbReference>
<dbReference type="RefSeq" id="WP_275684149.1">
    <property type="nucleotide sequence ID" value="NZ_JAJLJH010000007.1"/>
</dbReference>
<dbReference type="PANTHER" id="PTHR45228">
    <property type="entry name" value="CYCLIC DI-GMP PHOSPHODIESTERASE TM_0186-RELATED"/>
    <property type="match status" value="1"/>
</dbReference>
<feature type="domain" description="HD-GYP" evidence="2">
    <location>
        <begin position="296"/>
        <end position="491"/>
    </location>
</feature>
<dbReference type="AlphaFoldDB" id="A0A9X1YKC2"/>
<comment type="caution">
    <text evidence="3">The sequence shown here is derived from an EMBL/GenBank/DDBJ whole genome shotgun (WGS) entry which is preliminary data.</text>
</comment>
<dbReference type="InterPro" id="IPR003607">
    <property type="entry name" value="HD/PDEase_dom"/>
</dbReference>
<protein>
    <submittedName>
        <fullName evidence="3">HD domain-containing protein</fullName>
    </submittedName>
</protein>
<feature type="compositionally biased region" description="Low complexity" evidence="1">
    <location>
        <begin position="27"/>
        <end position="44"/>
    </location>
</feature>
<evidence type="ECO:0000313" key="4">
    <source>
        <dbReference type="Proteomes" id="UP001139353"/>
    </source>
</evidence>
<dbReference type="GO" id="GO:0008081">
    <property type="term" value="F:phosphoric diester hydrolase activity"/>
    <property type="evidence" value="ECO:0007669"/>
    <property type="project" value="UniProtKB-ARBA"/>
</dbReference>
<dbReference type="SUPFAM" id="SSF109604">
    <property type="entry name" value="HD-domain/PDEase-like"/>
    <property type="match status" value="2"/>
</dbReference>
<proteinExistence type="predicted"/>
<evidence type="ECO:0000313" key="3">
    <source>
        <dbReference type="EMBL" id="MCK9688104.1"/>
    </source>
</evidence>
<dbReference type="InterPro" id="IPR037522">
    <property type="entry name" value="HD_GYP_dom"/>
</dbReference>
<dbReference type="Gene3D" id="1.10.3210.10">
    <property type="entry name" value="Hypothetical protein af1432"/>
    <property type="match status" value="2"/>
</dbReference>
<feature type="region of interest" description="Disordered" evidence="1">
    <location>
        <begin position="11"/>
        <end position="44"/>
    </location>
</feature>
<dbReference type="CDD" id="cd00077">
    <property type="entry name" value="HDc"/>
    <property type="match status" value="1"/>
</dbReference>
<keyword evidence="4" id="KW-1185">Reference proteome</keyword>
<dbReference type="Pfam" id="PF13487">
    <property type="entry name" value="HD_5"/>
    <property type="match status" value="2"/>
</dbReference>
<gene>
    <name evidence="3" type="ORF">LPC04_20560</name>
</gene>
<dbReference type="Proteomes" id="UP001139353">
    <property type="component" value="Unassembled WGS sequence"/>
</dbReference>
<organism evidence="3 4">
    <name type="scientific">Scleromatobacter humisilvae</name>
    <dbReference type="NCBI Taxonomy" id="2897159"/>
    <lineage>
        <taxon>Bacteria</taxon>
        <taxon>Pseudomonadati</taxon>
        <taxon>Pseudomonadota</taxon>
        <taxon>Betaproteobacteria</taxon>
        <taxon>Burkholderiales</taxon>
        <taxon>Sphaerotilaceae</taxon>
        <taxon>Scleromatobacter</taxon>
    </lineage>
</organism>
<dbReference type="PANTHER" id="PTHR45228:SF5">
    <property type="entry name" value="CYCLIC DI-GMP PHOSPHODIESTERASE VC_1348-RELATED"/>
    <property type="match status" value="1"/>
</dbReference>
<evidence type="ECO:0000259" key="2">
    <source>
        <dbReference type="PROSITE" id="PS51832"/>
    </source>
</evidence>
<dbReference type="PROSITE" id="PS51832">
    <property type="entry name" value="HD_GYP"/>
    <property type="match status" value="1"/>
</dbReference>
<evidence type="ECO:0000256" key="1">
    <source>
        <dbReference type="SAM" id="MobiDB-lite"/>
    </source>
</evidence>
<reference evidence="3" key="1">
    <citation type="submission" date="2021-11" db="EMBL/GenBank/DDBJ databases">
        <title>BS-T2-15 a new species belonging to the Comamonadaceae family isolated from the soil of a French oak forest.</title>
        <authorList>
            <person name="Mieszkin S."/>
            <person name="Alain K."/>
        </authorList>
    </citation>
    <scope>NUCLEOTIDE SEQUENCE</scope>
    <source>
        <strain evidence="3">BS-T2-15</strain>
    </source>
</reference>